<protein>
    <submittedName>
        <fullName evidence="4">ABC transporter ATP-binding protein</fullName>
    </submittedName>
</protein>
<evidence type="ECO:0000313" key="5">
    <source>
        <dbReference type="Proteomes" id="UP001576708"/>
    </source>
</evidence>
<name>A0ABV4VJN3_9GAMM</name>
<dbReference type="SUPFAM" id="SSF52540">
    <property type="entry name" value="P-loop containing nucleoside triphosphate hydrolases"/>
    <property type="match status" value="1"/>
</dbReference>
<keyword evidence="1" id="KW-0547">Nucleotide-binding</keyword>
<dbReference type="InterPro" id="IPR003593">
    <property type="entry name" value="AAA+_ATPase"/>
</dbReference>
<dbReference type="PROSITE" id="PS00211">
    <property type="entry name" value="ABC_TRANSPORTER_1"/>
    <property type="match status" value="1"/>
</dbReference>
<dbReference type="EMBL" id="JBHFGU010000003">
    <property type="protein sequence ID" value="MFB2620519.1"/>
    <property type="molecule type" value="Genomic_DNA"/>
</dbReference>
<dbReference type="PANTHER" id="PTHR42794">
    <property type="entry name" value="HEMIN IMPORT ATP-BINDING PROTEIN HMUV"/>
    <property type="match status" value="1"/>
</dbReference>
<reference evidence="4 5" key="1">
    <citation type="submission" date="2024-09" db="EMBL/GenBank/DDBJ databases">
        <authorList>
            <person name="Zhang Y."/>
        </authorList>
    </citation>
    <scope>NUCLEOTIDE SEQUENCE [LARGE SCALE GENOMIC DNA]</scope>
    <source>
        <strain evidence="4 5">ZJ318</strain>
    </source>
</reference>
<organism evidence="4 5">
    <name type="scientific">Shewanella mangrovisoli</name>
    <dbReference type="NCBI Taxonomy" id="2864211"/>
    <lineage>
        <taxon>Bacteria</taxon>
        <taxon>Pseudomonadati</taxon>
        <taxon>Pseudomonadota</taxon>
        <taxon>Gammaproteobacteria</taxon>
        <taxon>Alteromonadales</taxon>
        <taxon>Shewanellaceae</taxon>
        <taxon>Shewanella</taxon>
    </lineage>
</organism>
<dbReference type="GO" id="GO:0005524">
    <property type="term" value="F:ATP binding"/>
    <property type="evidence" value="ECO:0007669"/>
    <property type="project" value="UniProtKB-KW"/>
</dbReference>
<evidence type="ECO:0000313" key="4">
    <source>
        <dbReference type="EMBL" id="MFB2620519.1"/>
    </source>
</evidence>
<dbReference type="Proteomes" id="UP001576708">
    <property type="component" value="Unassembled WGS sequence"/>
</dbReference>
<evidence type="ECO:0000259" key="3">
    <source>
        <dbReference type="PROSITE" id="PS50893"/>
    </source>
</evidence>
<keyword evidence="5" id="KW-1185">Reference proteome</keyword>
<proteinExistence type="predicted"/>
<comment type="caution">
    <text evidence="4">The sequence shown here is derived from an EMBL/GenBank/DDBJ whole genome shotgun (WGS) entry which is preliminary data.</text>
</comment>
<dbReference type="PANTHER" id="PTHR42794:SF2">
    <property type="entry name" value="ABC TRANSPORTER ATP-BINDING PROTEIN"/>
    <property type="match status" value="1"/>
</dbReference>
<dbReference type="RefSeq" id="WP_342201874.1">
    <property type="nucleotide sequence ID" value="NZ_JBCATE010000003.1"/>
</dbReference>
<feature type="domain" description="ABC transporter" evidence="3">
    <location>
        <begin position="21"/>
        <end position="253"/>
    </location>
</feature>
<evidence type="ECO:0000256" key="1">
    <source>
        <dbReference type="ARBA" id="ARBA00022741"/>
    </source>
</evidence>
<dbReference type="InterPro" id="IPR027417">
    <property type="entry name" value="P-loop_NTPase"/>
</dbReference>
<dbReference type="InterPro" id="IPR003439">
    <property type="entry name" value="ABC_transporter-like_ATP-bd"/>
</dbReference>
<accession>A0ABV4VJN3</accession>
<sequence length="326" mass="35012">MHSTSSLAPLAPAAISANMALKVSQLSWAIEGKTILSEISFALPQGEMLGLIGPNGAGKSSLLRCLYRFIRPAKGHISLFSQDISELSPKAFACKVAVVQQDTPQYFDMTTEQLVAMGLTPHKGMFDTNSSGDGEKIAKALEKVGLSHKVHQQYDRLSGGEKQRALIARAIVQQPQLLILDEPTNHLDIRYQIQILELVRSLGISVIASIHDLNLASALCDHLLLLDKGQVSAMGTPAQVLTEERIAEVFGVCAQVTPHPQHGNPLINYFYGYQKPKSDAAGAASDSHAASAQELPPVACACHNPSAPNEVLQRAALQNESVENTP</sequence>
<gene>
    <name evidence="4" type="ORF">ACE02W_11925</name>
</gene>
<dbReference type="SMART" id="SM00382">
    <property type="entry name" value="AAA"/>
    <property type="match status" value="1"/>
</dbReference>
<dbReference type="Pfam" id="PF00005">
    <property type="entry name" value="ABC_tran"/>
    <property type="match status" value="1"/>
</dbReference>
<dbReference type="Gene3D" id="3.40.50.300">
    <property type="entry name" value="P-loop containing nucleotide triphosphate hydrolases"/>
    <property type="match status" value="1"/>
</dbReference>
<dbReference type="InterPro" id="IPR017871">
    <property type="entry name" value="ABC_transporter-like_CS"/>
</dbReference>
<dbReference type="CDD" id="cd03214">
    <property type="entry name" value="ABC_Iron-Siderophores_B12_Hemin"/>
    <property type="match status" value="1"/>
</dbReference>
<keyword evidence="2 4" id="KW-0067">ATP-binding</keyword>
<evidence type="ECO:0000256" key="2">
    <source>
        <dbReference type="ARBA" id="ARBA00022840"/>
    </source>
</evidence>
<dbReference type="PROSITE" id="PS50893">
    <property type="entry name" value="ABC_TRANSPORTER_2"/>
    <property type="match status" value="1"/>
</dbReference>